<dbReference type="EMBL" id="CAMAPF010000009">
    <property type="protein sequence ID" value="CAH9060984.1"/>
    <property type="molecule type" value="Genomic_DNA"/>
</dbReference>
<name>A0AAV0C306_9ASTE</name>
<organism evidence="1 2">
    <name type="scientific">Cuscuta epithymum</name>
    <dbReference type="NCBI Taxonomy" id="186058"/>
    <lineage>
        <taxon>Eukaryota</taxon>
        <taxon>Viridiplantae</taxon>
        <taxon>Streptophyta</taxon>
        <taxon>Embryophyta</taxon>
        <taxon>Tracheophyta</taxon>
        <taxon>Spermatophyta</taxon>
        <taxon>Magnoliopsida</taxon>
        <taxon>eudicotyledons</taxon>
        <taxon>Gunneridae</taxon>
        <taxon>Pentapetalae</taxon>
        <taxon>asterids</taxon>
        <taxon>lamiids</taxon>
        <taxon>Solanales</taxon>
        <taxon>Convolvulaceae</taxon>
        <taxon>Cuscuteae</taxon>
        <taxon>Cuscuta</taxon>
        <taxon>Cuscuta subgen. Cuscuta</taxon>
    </lineage>
</organism>
<dbReference type="AlphaFoldDB" id="A0AAV0C306"/>
<proteinExistence type="predicted"/>
<evidence type="ECO:0000313" key="1">
    <source>
        <dbReference type="EMBL" id="CAH9060984.1"/>
    </source>
</evidence>
<keyword evidence="2" id="KW-1185">Reference proteome</keyword>
<protein>
    <submittedName>
        <fullName evidence="1">Uncharacterized protein</fullName>
    </submittedName>
</protein>
<comment type="caution">
    <text evidence="1">The sequence shown here is derived from an EMBL/GenBank/DDBJ whole genome shotgun (WGS) entry which is preliminary data.</text>
</comment>
<accession>A0AAV0C306</accession>
<reference evidence="1" key="1">
    <citation type="submission" date="2022-07" db="EMBL/GenBank/DDBJ databases">
        <authorList>
            <person name="Macas J."/>
            <person name="Novak P."/>
            <person name="Neumann P."/>
        </authorList>
    </citation>
    <scope>NUCLEOTIDE SEQUENCE</scope>
</reference>
<sequence>MYTNWKSPLGCIVKEGVNCEGFPNTYNNHPSGILQVSNYGSREQLRA</sequence>
<dbReference type="Proteomes" id="UP001152523">
    <property type="component" value="Unassembled WGS sequence"/>
</dbReference>
<gene>
    <name evidence="1" type="ORF">CEPIT_LOCUS1634</name>
</gene>
<evidence type="ECO:0000313" key="2">
    <source>
        <dbReference type="Proteomes" id="UP001152523"/>
    </source>
</evidence>